<accession>A0ABY9R4H1</accession>
<gene>
    <name evidence="4" type="ORF">KPS_001254</name>
</gene>
<dbReference type="EMBL" id="CP133659">
    <property type="protein sequence ID" value="WMW66650.1"/>
    <property type="molecule type" value="Genomic_DNA"/>
</dbReference>
<dbReference type="Pfam" id="PF04233">
    <property type="entry name" value="Phage_Mu_F"/>
    <property type="match status" value="1"/>
</dbReference>
<feature type="domain" description="Phage head morphogenesis" evidence="2">
    <location>
        <begin position="141"/>
        <end position="247"/>
    </location>
</feature>
<dbReference type="InterPro" id="IPR006528">
    <property type="entry name" value="Phage_head_morphogenesis_dom"/>
</dbReference>
<feature type="region of interest" description="Disordered" evidence="1">
    <location>
        <begin position="1"/>
        <end position="39"/>
    </location>
</feature>
<evidence type="ECO:0000259" key="2">
    <source>
        <dbReference type="Pfam" id="PF04233"/>
    </source>
</evidence>
<dbReference type="Pfam" id="PF21814">
    <property type="entry name" value="DUF6883"/>
    <property type="match status" value="1"/>
</dbReference>
<evidence type="ECO:0000256" key="1">
    <source>
        <dbReference type="SAM" id="MobiDB-lite"/>
    </source>
</evidence>
<reference evidence="4" key="1">
    <citation type="submission" date="2023-09" db="EMBL/GenBank/DDBJ databases">
        <authorList>
            <consortium name="CW5 consortium"/>
            <person name="Lu C.-W."/>
        </authorList>
    </citation>
    <scope>NUCLEOTIDE SEQUENCE</scope>
    <source>
        <strain evidence="4">KPS</strain>
    </source>
</reference>
<evidence type="ECO:0000313" key="4">
    <source>
        <dbReference type="EMBL" id="WMW66650.1"/>
    </source>
</evidence>
<protein>
    <submittedName>
        <fullName evidence="4">Minor capsid protein</fullName>
    </submittedName>
</protein>
<dbReference type="RefSeq" id="WP_309542514.1">
    <property type="nucleotide sequence ID" value="NZ_CP133659.1"/>
</dbReference>
<dbReference type="NCBIfam" id="TIGR01641">
    <property type="entry name" value="phageSPP1_gp7"/>
    <property type="match status" value="1"/>
</dbReference>
<dbReference type="InterPro" id="IPR049250">
    <property type="entry name" value="DUF6883"/>
</dbReference>
<name>A0ABY9R4H1_9BACT</name>
<proteinExistence type="predicted"/>
<organism evidence="4 5">
    <name type="scientific">Nitratidesulfovibrio liaohensis</name>
    <dbReference type="NCBI Taxonomy" id="2604158"/>
    <lineage>
        <taxon>Bacteria</taxon>
        <taxon>Pseudomonadati</taxon>
        <taxon>Thermodesulfobacteriota</taxon>
        <taxon>Desulfovibrionia</taxon>
        <taxon>Desulfovibrionales</taxon>
        <taxon>Desulfovibrionaceae</taxon>
        <taxon>Nitratidesulfovibrio</taxon>
    </lineage>
</organism>
<feature type="domain" description="DUF6883" evidence="3">
    <location>
        <begin position="304"/>
        <end position="402"/>
    </location>
</feature>
<dbReference type="Proteomes" id="UP001180616">
    <property type="component" value="Chromosome"/>
</dbReference>
<evidence type="ECO:0000259" key="3">
    <source>
        <dbReference type="Pfam" id="PF21814"/>
    </source>
</evidence>
<sequence length="412" mass="44922">MADDTRAAPARQRPLGVRGRDPPVRRQGARQPSRAAERAYERQLRGVAGQVQHVLKTAAPERTVHLLQEYAKTIEPWARQSAANMVAAAARKNEQAWRGVATRMGLDARVLLATDLGHVVSARIDANVGLIRSMVTGAAEQVAAMVQESMASGVRAEELARRIADVGEVSLTRARTIAATEVSKAGTALTRAGAASVGSEGYIWRTTRDRLNRPSHRAMEGRFIRWDSPPTLDNMTGHAGEFPHCRCYPEPVIANDAGERLRAPLPTAEEEQAAGSHVLRSHWERQPGSTVVPHMEGMPLEGAASAAFDLRKVTAYALSSDSLVGQNKARVFRAALGMGPEHAEELRRQVMGLMPLLPAERGRADEYGERFNVVIPVTGPNGRTVAVLTSWIYDRTNNAQRLAPRLVSMRVQ</sequence>
<evidence type="ECO:0000313" key="5">
    <source>
        <dbReference type="Proteomes" id="UP001180616"/>
    </source>
</evidence>
<keyword evidence="5" id="KW-1185">Reference proteome</keyword>